<keyword evidence="5" id="KW-0325">Glycoprotein</keyword>
<dbReference type="GO" id="GO:0004867">
    <property type="term" value="F:serine-type endopeptidase inhibitor activity"/>
    <property type="evidence" value="ECO:0007669"/>
    <property type="project" value="UniProtKB-KW"/>
</dbReference>
<dbReference type="InterPro" id="IPR036186">
    <property type="entry name" value="Serpin_sf"/>
</dbReference>
<dbReference type="SUPFAM" id="SSF56574">
    <property type="entry name" value="Serpins"/>
    <property type="match status" value="1"/>
</dbReference>
<dbReference type="InterPro" id="IPR023796">
    <property type="entry name" value="Serpin_dom"/>
</dbReference>
<dbReference type="InterPro" id="IPR042185">
    <property type="entry name" value="Serpin_sf_2"/>
</dbReference>
<dbReference type="FunFam" id="3.30.497.10:FF:000001">
    <property type="entry name" value="Serine protease inhibitor"/>
    <property type="match status" value="1"/>
</dbReference>
<proteinExistence type="inferred from homology"/>
<dbReference type="GO" id="GO:0005615">
    <property type="term" value="C:extracellular space"/>
    <property type="evidence" value="ECO:0007669"/>
    <property type="project" value="InterPro"/>
</dbReference>
<dbReference type="FunFam" id="2.10.310.10:FF:000001">
    <property type="entry name" value="Serpin family A member 1"/>
    <property type="match status" value="1"/>
</dbReference>
<protein>
    <recommendedName>
        <fullName evidence="7">Serpin domain-containing protein</fullName>
    </recommendedName>
</protein>
<evidence type="ECO:0000313" key="9">
    <source>
        <dbReference type="Proteomes" id="UP000694559"/>
    </source>
</evidence>
<dbReference type="InterPro" id="IPR000215">
    <property type="entry name" value="Serpin_fam"/>
</dbReference>
<accession>A0A8C6X1V4</accession>
<evidence type="ECO:0000256" key="3">
    <source>
        <dbReference type="ARBA" id="ARBA00022729"/>
    </source>
</evidence>
<dbReference type="InterPro" id="IPR042178">
    <property type="entry name" value="Serpin_sf_1"/>
</dbReference>
<comment type="similarity">
    <text evidence="1 6">Belongs to the serpin family.</text>
</comment>
<evidence type="ECO:0000256" key="4">
    <source>
        <dbReference type="ARBA" id="ARBA00022900"/>
    </source>
</evidence>
<evidence type="ECO:0000313" key="8">
    <source>
        <dbReference type="Ensembl" id="ENSNNAP00000003454.1"/>
    </source>
</evidence>
<evidence type="ECO:0000256" key="6">
    <source>
        <dbReference type="RuleBase" id="RU000411"/>
    </source>
</evidence>
<reference evidence="8" key="1">
    <citation type="submission" date="2025-08" db="UniProtKB">
        <authorList>
            <consortium name="Ensembl"/>
        </authorList>
    </citation>
    <scope>IDENTIFICATION</scope>
</reference>
<dbReference type="PROSITE" id="PS00284">
    <property type="entry name" value="SERPIN"/>
    <property type="match status" value="1"/>
</dbReference>
<keyword evidence="2" id="KW-0646">Protease inhibitor</keyword>
<name>A0A8C6X1V4_NAJNA</name>
<evidence type="ECO:0000256" key="5">
    <source>
        <dbReference type="ARBA" id="ARBA00023180"/>
    </source>
</evidence>
<dbReference type="Proteomes" id="UP000694559">
    <property type="component" value="Unplaced"/>
</dbReference>
<dbReference type="Ensembl" id="ENSNNAT00000003618.1">
    <property type="protein sequence ID" value="ENSNNAP00000003454.1"/>
    <property type="gene ID" value="ENSNNAG00000002345.1"/>
</dbReference>
<dbReference type="PANTHER" id="PTHR11461">
    <property type="entry name" value="SERINE PROTEASE INHIBITOR, SERPIN"/>
    <property type="match status" value="1"/>
</dbReference>
<sequence length="425" mass="48196">MIKVISSSQFFFAEQIIGKMNRIIHLSLALVVFSLVSHGHHDVNLHHDHHDPKAAIKIQRNVADFAIELYKILAARSHEENIVFSPCSISMLLSVLLLGTDSNTHAEIVTGLRFNLTHIQEDEIHQGFHELLHLLTHIEKDYKLDIGQALFLKEGIQPLQTFLDKIKEFYEAEIQTTKFQEPKEAEKQINDYIKEKTHGKIAELVKDLDPDTVFILTNYIFFKGNWETPFDPELTREEDFFVDHNTTVKVQMMHRTGWFYYYFDEQLSCTVLKLRYNGTANTFFVLPDPKKERELDASLSVESLKKWAYNVHRGTASVSIPKFSISATYSLKGPFSQLGITEIFTDHADLTGVTGQPLKLSKVTHKATLTVDETGAEAAGATAGEAIPMSLPPSYSFNHPFVVFIFDTNANATLFVAKIKNPTQP</sequence>
<dbReference type="FunFam" id="2.30.39.10:FF:000003">
    <property type="entry name" value="alpha-1-antitrypsin isoform X1"/>
    <property type="match status" value="1"/>
</dbReference>
<dbReference type="OMA" id="AEIMTMS"/>
<dbReference type="PANTHER" id="PTHR11461:SF165">
    <property type="entry name" value="ALPHA-1-ANTITRYPSIN"/>
    <property type="match status" value="1"/>
</dbReference>
<dbReference type="Gene3D" id="2.30.39.10">
    <property type="entry name" value="Alpha-1-antitrypsin, domain 1"/>
    <property type="match status" value="1"/>
</dbReference>
<organism evidence="8 9">
    <name type="scientific">Naja naja</name>
    <name type="common">Indian cobra</name>
    <dbReference type="NCBI Taxonomy" id="35670"/>
    <lineage>
        <taxon>Eukaryota</taxon>
        <taxon>Metazoa</taxon>
        <taxon>Chordata</taxon>
        <taxon>Craniata</taxon>
        <taxon>Vertebrata</taxon>
        <taxon>Euteleostomi</taxon>
        <taxon>Lepidosauria</taxon>
        <taxon>Squamata</taxon>
        <taxon>Bifurcata</taxon>
        <taxon>Unidentata</taxon>
        <taxon>Episquamata</taxon>
        <taxon>Toxicofera</taxon>
        <taxon>Serpentes</taxon>
        <taxon>Colubroidea</taxon>
        <taxon>Elapidae</taxon>
        <taxon>Elapinae</taxon>
        <taxon>Naja</taxon>
    </lineage>
</organism>
<dbReference type="Gene3D" id="3.30.497.10">
    <property type="entry name" value="Antithrombin, subunit I, domain 2"/>
    <property type="match status" value="1"/>
</dbReference>
<keyword evidence="4" id="KW-0722">Serine protease inhibitor</keyword>
<feature type="domain" description="Serpin" evidence="7">
    <location>
        <begin position="67"/>
        <end position="422"/>
    </location>
</feature>
<reference evidence="8" key="2">
    <citation type="submission" date="2025-09" db="UniProtKB">
        <authorList>
            <consortium name="Ensembl"/>
        </authorList>
    </citation>
    <scope>IDENTIFICATION</scope>
</reference>
<evidence type="ECO:0000256" key="1">
    <source>
        <dbReference type="ARBA" id="ARBA00009500"/>
    </source>
</evidence>
<dbReference type="InterPro" id="IPR023795">
    <property type="entry name" value="Serpin_CS"/>
</dbReference>
<keyword evidence="3" id="KW-0732">Signal</keyword>
<evidence type="ECO:0000259" key="7">
    <source>
        <dbReference type="SMART" id="SM00093"/>
    </source>
</evidence>
<dbReference type="OrthoDB" id="671595at2759"/>
<dbReference type="Gene3D" id="2.10.310.10">
    <property type="entry name" value="Serpins superfamily"/>
    <property type="match status" value="1"/>
</dbReference>
<keyword evidence="9" id="KW-1185">Reference proteome</keyword>
<dbReference type="AlphaFoldDB" id="A0A8C6X1V4"/>
<dbReference type="SMART" id="SM00093">
    <property type="entry name" value="SERPIN"/>
    <property type="match status" value="1"/>
</dbReference>
<dbReference type="GeneTree" id="ENSGT00940000160877"/>
<dbReference type="Pfam" id="PF00079">
    <property type="entry name" value="Serpin"/>
    <property type="match status" value="1"/>
</dbReference>
<evidence type="ECO:0000256" key="2">
    <source>
        <dbReference type="ARBA" id="ARBA00022690"/>
    </source>
</evidence>